<dbReference type="AlphaFoldDB" id="A0A399PHI2"/>
<dbReference type="Proteomes" id="UP000265361">
    <property type="component" value="Unassembled WGS sequence"/>
</dbReference>
<reference evidence="2 3" key="1">
    <citation type="submission" date="2018-08" db="EMBL/GenBank/DDBJ databases">
        <title>Genome Sequence of Clavibacter michiganensis Subspecies type strains, and the Atypical Peach-Colored Strains Isolated from Tomato.</title>
        <authorList>
            <person name="Osdaghi E."/>
            <person name="Portier P."/>
            <person name="Briand M."/>
            <person name="Jacques M.-A."/>
        </authorList>
    </citation>
    <scope>NUCLEOTIDE SEQUENCE [LARGE SCALE GENOMIC DNA]</scope>
    <source>
        <strain evidence="2 3">CFBP 7577</strain>
    </source>
</reference>
<accession>A0A399PHI2</accession>
<evidence type="ECO:0000313" key="3">
    <source>
        <dbReference type="Proteomes" id="UP000265361"/>
    </source>
</evidence>
<dbReference type="EMBL" id="QWED01000555">
    <property type="protein sequence ID" value="RIJ04227.1"/>
    <property type="molecule type" value="Genomic_DNA"/>
</dbReference>
<feature type="region of interest" description="Disordered" evidence="1">
    <location>
        <begin position="1"/>
        <end position="48"/>
    </location>
</feature>
<evidence type="ECO:0000313" key="2">
    <source>
        <dbReference type="EMBL" id="RIJ04227.1"/>
    </source>
</evidence>
<gene>
    <name evidence="2" type="ORF">DZF97_13710</name>
</gene>
<comment type="caution">
    <text evidence="2">The sequence shown here is derived from an EMBL/GenBank/DDBJ whole genome shotgun (WGS) entry which is preliminary data.</text>
</comment>
<proteinExistence type="predicted"/>
<organism evidence="2 3">
    <name type="scientific">Clavibacter nebraskensis</name>
    <dbReference type="NCBI Taxonomy" id="31963"/>
    <lineage>
        <taxon>Bacteria</taxon>
        <taxon>Bacillati</taxon>
        <taxon>Actinomycetota</taxon>
        <taxon>Actinomycetes</taxon>
        <taxon>Micrococcales</taxon>
        <taxon>Microbacteriaceae</taxon>
        <taxon>Clavibacter</taxon>
    </lineage>
</organism>
<protein>
    <submittedName>
        <fullName evidence="2">Uncharacterized protein</fullName>
    </submittedName>
</protein>
<feature type="compositionally biased region" description="Low complexity" evidence="1">
    <location>
        <begin position="27"/>
        <end position="48"/>
    </location>
</feature>
<evidence type="ECO:0000256" key="1">
    <source>
        <dbReference type="SAM" id="MobiDB-lite"/>
    </source>
</evidence>
<sequence length="77" mass="7846">MTTPGPSGTGRRGFAGSREDQPPEATSPLWSSPSSVLLPEPSGVARSEPLSVVTEEEVSSCSSVCVVVPSSSVEVLS</sequence>
<name>A0A399PHI2_9MICO</name>